<dbReference type="NCBIfam" id="TIGR04183">
    <property type="entry name" value="Por_Secre_tail"/>
    <property type="match status" value="1"/>
</dbReference>
<evidence type="ECO:0000256" key="4">
    <source>
        <dbReference type="SAM" id="SignalP"/>
    </source>
</evidence>
<proteinExistence type="predicted"/>
<evidence type="ECO:0000259" key="5">
    <source>
        <dbReference type="Pfam" id="PF18962"/>
    </source>
</evidence>
<dbReference type="Pfam" id="PF18962">
    <property type="entry name" value="Por_Secre_tail"/>
    <property type="match status" value="1"/>
</dbReference>
<dbReference type="Proteomes" id="UP000257127">
    <property type="component" value="Unassembled WGS sequence"/>
</dbReference>
<name>A0A3E1EZP4_9FLAO</name>
<evidence type="ECO:0000313" key="8">
    <source>
        <dbReference type="Proteomes" id="UP000257127"/>
    </source>
</evidence>
<dbReference type="SUPFAM" id="SSF117281">
    <property type="entry name" value="Kelch motif"/>
    <property type="match status" value="2"/>
</dbReference>
<dbReference type="RefSeq" id="WP_116880010.1">
    <property type="nucleotide sequence ID" value="NZ_QURB01000002.1"/>
</dbReference>
<dbReference type="EMBL" id="QURB01000002">
    <property type="protein sequence ID" value="RFC55031.1"/>
    <property type="molecule type" value="Genomic_DNA"/>
</dbReference>
<organism evidence="7 8">
    <name type="scientific">Brumimicrobium aurantiacum</name>
    <dbReference type="NCBI Taxonomy" id="1737063"/>
    <lineage>
        <taxon>Bacteria</taxon>
        <taxon>Pseudomonadati</taxon>
        <taxon>Bacteroidota</taxon>
        <taxon>Flavobacteriia</taxon>
        <taxon>Flavobacteriales</taxon>
        <taxon>Crocinitomicaceae</taxon>
        <taxon>Brumimicrobium</taxon>
    </lineage>
</organism>
<dbReference type="InterPro" id="IPR056737">
    <property type="entry name" value="Beta-prop_ATRN-MKLN-like"/>
</dbReference>
<feature type="chain" id="PRO_5017819074" evidence="4">
    <location>
        <begin position="23"/>
        <end position="402"/>
    </location>
</feature>
<feature type="signal peptide" evidence="4">
    <location>
        <begin position="1"/>
        <end position="22"/>
    </location>
</feature>
<dbReference type="Pfam" id="PF24981">
    <property type="entry name" value="Beta-prop_ATRN-LZTR1"/>
    <property type="match status" value="1"/>
</dbReference>
<keyword evidence="3" id="KW-0677">Repeat</keyword>
<evidence type="ECO:0000256" key="1">
    <source>
        <dbReference type="ARBA" id="ARBA00022441"/>
    </source>
</evidence>
<reference evidence="7 8" key="1">
    <citation type="submission" date="2018-08" db="EMBL/GenBank/DDBJ databases">
        <title>The draft genome squence of Brumimicrobium sp. N62.</title>
        <authorList>
            <person name="Du Z.-J."/>
            <person name="Luo H.-R."/>
        </authorList>
    </citation>
    <scope>NUCLEOTIDE SEQUENCE [LARGE SCALE GENOMIC DNA]</scope>
    <source>
        <strain evidence="7 8">N62</strain>
    </source>
</reference>
<keyword evidence="1" id="KW-0880">Kelch repeat</keyword>
<feature type="domain" description="Attractin/MKLN-like beta-propeller" evidence="6">
    <location>
        <begin position="50"/>
        <end position="300"/>
    </location>
</feature>
<evidence type="ECO:0000313" key="7">
    <source>
        <dbReference type="EMBL" id="RFC55031.1"/>
    </source>
</evidence>
<keyword evidence="8" id="KW-1185">Reference proteome</keyword>
<dbReference type="AlphaFoldDB" id="A0A3E1EZP4"/>
<evidence type="ECO:0000256" key="2">
    <source>
        <dbReference type="ARBA" id="ARBA00022729"/>
    </source>
</evidence>
<evidence type="ECO:0000256" key="3">
    <source>
        <dbReference type="ARBA" id="ARBA00022737"/>
    </source>
</evidence>
<gene>
    <name evidence="7" type="ORF">DXU93_04200</name>
</gene>
<evidence type="ECO:0000259" key="6">
    <source>
        <dbReference type="Pfam" id="PF24981"/>
    </source>
</evidence>
<dbReference type="OrthoDB" id="103335at2"/>
<keyword evidence="2 4" id="KW-0732">Signal</keyword>
<feature type="domain" description="Secretion system C-terminal sorting" evidence="5">
    <location>
        <begin position="333"/>
        <end position="400"/>
    </location>
</feature>
<dbReference type="Gene3D" id="2.120.10.80">
    <property type="entry name" value="Kelch-type beta propeller"/>
    <property type="match status" value="2"/>
</dbReference>
<dbReference type="InterPro" id="IPR026444">
    <property type="entry name" value="Secre_tail"/>
</dbReference>
<dbReference type="InterPro" id="IPR015915">
    <property type="entry name" value="Kelch-typ_b-propeller"/>
</dbReference>
<dbReference type="PANTHER" id="PTHR45632">
    <property type="entry name" value="LD33804P"/>
    <property type="match status" value="1"/>
</dbReference>
<sequence length="402" mass="45014">MNRKITYALGLLFFGLSGVTSAQTWTEKTGLESNTRHHPVTWAIDGFGYSATGTNTSNLPTKDFYKYDPSNDSWETLTDFPGPARSFSIGGVYNGEAYLGFGSNSTTYHDDLWKYNPTTETWTELSTCPCIGRNHPTLTINEEYGKLYVGKGNDDAGNLDDWWEYDIATDTWTQMPDFPGTERHHPFHFSIGDFSYTGLGHDLNPQMARSDWYRFNPSDNTWDQLSDAPGARIAGTQFSYNGLGYVLSGDAEHHGATFPSIFWVYEPNGDQWTELNPHPGNSIWAPGSFVIDGVVHFFGGVDYIDQTFPGEMWTTDLDDIASIDSNEDITFSVFPNPANSNLKIQASNELENSEIKIYNLDGRLLIHENYQGSIDISSIISGVYILEITNNDQTSTVKFVKE</sequence>
<accession>A0A3E1EZP4</accession>
<protein>
    <submittedName>
        <fullName evidence="7">T9SS C-terminal target domain-containing protein</fullName>
    </submittedName>
</protein>
<comment type="caution">
    <text evidence="7">The sequence shown here is derived from an EMBL/GenBank/DDBJ whole genome shotgun (WGS) entry which is preliminary data.</text>
</comment>